<sequence>MLTRCSKPTCVFRLSKFIALSSWSNLCVLCCLQCSNSSAASRHRNGTVGLRRLSYLINVHPRSNKRSMFVLSHCQSGLGRAQLVLLNRSSTAETILDPKSNIKSNKFALHVINIFHRGCVPSANGGNSSSSLCSQKQPDNVAFRSHGSNYNIQEAYSLSNKVETHTFQRPKVMLSAEVKATKFWVNRP</sequence>
<protein>
    <submittedName>
        <fullName evidence="1">Uncharacterized protein</fullName>
    </submittedName>
</protein>
<dbReference type="EMBL" id="JABEZW010000008">
    <property type="protein sequence ID" value="MBA0773289.1"/>
    <property type="molecule type" value="Genomic_DNA"/>
</dbReference>
<evidence type="ECO:0000313" key="2">
    <source>
        <dbReference type="Proteomes" id="UP000593568"/>
    </source>
</evidence>
<dbReference type="Proteomes" id="UP000593568">
    <property type="component" value="Unassembled WGS sequence"/>
</dbReference>
<name>A0A7J9EJR6_9ROSI</name>
<organism evidence="1 2">
    <name type="scientific">Gossypium trilobum</name>
    <dbReference type="NCBI Taxonomy" id="34281"/>
    <lineage>
        <taxon>Eukaryota</taxon>
        <taxon>Viridiplantae</taxon>
        <taxon>Streptophyta</taxon>
        <taxon>Embryophyta</taxon>
        <taxon>Tracheophyta</taxon>
        <taxon>Spermatophyta</taxon>
        <taxon>Magnoliopsida</taxon>
        <taxon>eudicotyledons</taxon>
        <taxon>Gunneridae</taxon>
        <taxon>Pentapetalae</taxon>
        <taxon>rosids</taxon>
        <taxon>malvids</taxon>
        <taxon>Malvales</taxon>
        <taxon>Malvaceae</taxon>
        <taxon>Malvoideae</taxon>
        <taxon>Gossypium</taxon>
    </lineage>
</organism>
<accession>A0A7J9EJR6</accession>
<comment type="caution">
    <text evidence="1">The sequence shown here is derived from an EMBL/GenBank/DDBJ whole genome shotgun (WGS) entry which is preliminary data.</text>
</comment>
<evidence type="ECO:0000313" key="1">
    <source>
        <dbReference type="EMBL" id="MBA0773289.1"/>
    </source>
</evidence>
<keyword evidence="2" id="KW-1185">Reference proteome</keyword>
<reference evidence="1 2" key="1">
    <citation type="journal article" date="2019" name="Genome Biol. Evol.">
        <title>Insights into the evolution of the New World diploid cottons (Gossypium, subgenus Houzingenia) based on genome sequencing.</title>
        <authorList>
            <person name="Grover C.E."/>
            <person name="Arick M.A. 2nd"/>
            <person name="Thrash A."/>
            <person name="Conover J.L."/>
            <person name="Sanders W.S."/>
            <person name="Peterson D.G."/>
            <person name="Frelichowski J.E."/>
            <person name="Scheffler J.A."/>
            <person name="Scheffler B.E."/>
            <person name="Wendel J.F."/>
        </authorList>
    </citation>
    <scope>NUCLEOTIDE SEQUENCE [LARGE SCALE GENOMIC DNA]</scope>
    <source>
        <strain evidence="1">8</strain>
        <tissue evidence="1">Leaf</tissue>
    </source>
</reference>
<dbReference type="AlphaFoldDB" id="A0A7J9EJR6"/>
<gene>
    <name evidence="1" type="ORF">Gotri_008576</name>
</gene>
<proteinExistence type="predicted"/>